<feature type="domain" description="RNase III" evidence="20">
    <location>
        <begin position="1218"/>
        <end position="1362"/>
    </location>
</feature>
<protein>
    <recommendedName>
        <fullName evidence="27">Dicer-like protein 4</fullName>
    </recommendedName>
</protein>
<reference evidence="25 26" key="3">
    <citation type="journal article" date="2010" name="BMC Genomics">
        <title>Transcriptome sequencing and comparative analysis of cucumber flowers with different sex types.</title>
        <authorList>
            <person name="Guo S."/>
            <person name="Zheng Y."/>
            <person name="Joung J.G."/>
            <person name="Liu S."/>
            <person name="Zhang Z."/>
            <person name="Crasta O.R."/>
            <person name="Sobral B.W."/>
            <person name="Xu Y."/>
            <person name="Huang S."/>
            <person name="Fei Z."/>
        </authorList>
    </citation>
    <scope>NUCLEOTIDE SEQUENCE [LARGE SCALE GENOMIC DNA]</scope>
    <source>
        <strain evidence="26">cv. 9930</strain>
    </source>
</reference>
<evidence type="ECO:0000259" key="19">
    <source>
        <dbReference type="PROSITE" id="PS50137"/>
    </source>
</evidence>
<organism evidence="25 26">
    <name type="scientific">Cucumis sativus</name>
    <name type="common">Cucumber</name>
    <dbReference type="NCBI Taxonomy" id="3659"/>
    <lineage>
        <taxon>Eukaryota</taxon>
        <taxon>Viridiplantae</taxon>
        <taxon>Streptophyta</taxon>
        <taxon>Embryophyta</taxon>
        <taxon>Tracheophyta</taxon>
        <taxon>Spermatophyta</taxon>
        <taxon>Magnoliopsida</taxon>
        <taxon>eudicotyledons</taxon>
        <taxon>Gunneridae</taxon>
        <taxon>Pentapetalae</taxon>
        <taxon>rosids</taxon>
        <taxon>fabids</taxon>
        <taxon>Cucurbitales</taxon>
        <taxon>Cucurbitaceae</taxon>
        <taxon>Benincaseae</taxon>
        <taxon>Cucumis</taxon>
    </lineage>
</organism>
<feature type="region of interest" description="Disordered" evidence="18">
    <location>
        <begin position="31"/>
        <end position="50"/>
    </location>
</feature>
<dbReference type="Gene3D" id="3.30.160.20">
    <property type="match status" value="1"/>
</dbReference>
<evidence type="ECO:0008006" key="27">
    <source>
        <dbReference type="Google" id="ProtNLM"/>
    </source>
</evidence>
<evidence type="ECO:0000256" key="14">
    <source>
        <dbReference type="ARBA" id="ARBA00023158"/>
    </source>
</evidence>
<evidence type="ECO:0000256" key="11">
    <source>
        <dbReference type="ARBA" id="ARBA00022840"/>
    </source>
</evidence>
<dbReference type="GO" id="GO:0004525">
    <property type="term" value="F:ribonuclease III activity"/>
    <property type="evidence" value="ECO:0000318"/>
    <property type="project" value="GO_Central"/>
</dbReference>
<dbReference type="GO" id="GO:0005634">
    <property type="term" value="C:nucleus"/>
    <property type="evidence" value="ECO:0000318"/>
    <property type="project" value="GO_Central"/>
</dbReference>
<dbReference type="PROSITE" id="PS51192">
    <property type="entry name" value="HELICASE_ATP_BIND_1"/>
    <property type="match status" value="1"/>
</dbReference>
<keyword evidence="14" id="KW-0943">RNA-mediated gene silencing</keyword>
<keyword evidence="26" id="KW-1185">Reference proteome</keyword>
<keyword evidence="11" id="KW-0067">ATP-binding</keyword>
<evidence type="ECO:0000256" key="5">
    <source>
        <dbReference type="ARBA" id="ARBA00022723"/>
    </source>
</evidence>
<dbReference type="SMART" id="SM00949">
    <property type="entry name" value="PAZ"/>
    <property type="match status" value="1"/>
</dbReference>
<dbReference type="OrthoDB" id="6513042at2759"/>
<dbReference type="CDD" id="cd00593">
    <property type="entry name" value="RIBOc"/>
    <property type="match status" value="2"/>
</dbReference>
<dbReference type="InterPro" id="IPR003100">
    <property type="entry name" value="PAZ_dom"/>
</dbReference>
<dbReference type="InterPro" id="IPR027417">
    <property type="entry name" value="P-loop_NTPase"/>
</dbReference>
<dbReference type="FunFam" id="1.10.1520.10:FF:000004">
    <property type="entry name" value="Endoribonuclease dicer-like 1"/>
    <property type="match status" value="1"/>
</dbReference>
<keyword evidence="12" id="KW-0460">Magnesium</keyword>
<comment type="similarity">
    <text evidence="16 17">Belongs to the helicase family. Dicer subfamily.</text>
</comment>
<reference evidence="25 26" key="2">
    <citation type="journal article" date="2009" name="PLoS ONE">
        <title>An integrated genetic and cytogenetic map of the cucumber genome.</title>
        <authorList>
            <person name="Ren Y."/>
            <person name="Zhang Z."/>
            <person name="Liu J."/>
            <person name="Staub J.E."/>
            <person name="Han Y."/>
            <person name="Cheng Z."/>
            <person name="Li X."/>
            <person name="Lu J."/>
            <person name="Miao H."/>
            <person name="Kang H."/>
            <person name="Xie B."/>
            <person name="Gu X."/>
            <person name="Wang X."/>
            <person name="Du Y."/>
            <person name="Jin W."/>
            <person name="Huang S."/>
        </authorList>
    </citation>
    <scope>NUCLEOTIDE SEQUENCE [LARGE SCALE GENOMIC DNA]</scope>
    <source>
        <strain evidence="26">cv. 9930</strain>
    </source>
</reference>
<keyword evidence="9" id="KW-0378">Hydrolase</keyword>
<dbReference type="InterPro" id="IPR011545">
    <property type="entry name" value="DEAD/DEAH_box_helicase_dom"/>
</dbReference>
<evidence type="ECO:0000256" key="17">
    <source>
        <dbReference type="PROSITE-ProRule" id="PRU00657"/>
    </source>
</evidence>
<evidence type="ECO:0000259" key="24">
    <source>
        <dbReference type="PROSITE" id="PS51327"/>
    </source>
</evidence>
<feature type="domain" description="RNase III" evidence="20">
    <location>
        <begin position="1033"/>
        <end position="1177"/>
    </location>
</feature>
<feature type="domain" description="Dicer dsRNA-binding fold" evidence="24">
    <location>
        <begin position="588"/>
        <end position="678"/>
    </location>
</feature>
<evidence type="ECO:0000256" key="2">
    <source>
        <dbReference type="ARBA" id="ARBA00001946"/>
    </source>
</evidence>
<keyword evidence="13 17" id="KW-0694">RNA-binding</keyword>
<evidence type="ECO:0000256" key="9">
    <source>
        <dbReference type="ARBA" id="ARBA00022801"/>
    </source>
</evidence>
<dbReference type="Pfam" id="PF00636">
    <property type="entry name" value="Ribonuclease_3"/>
    <property type="match status" value="2"/>
</dbReference>
<dbReference type="InterPro" id="IPR038248">
    <property type="entry name" value="Dicer_dimer_sf"/>
</dbReference>
<reference evidence="25 26" key="1">
    <citation type="journal article" date="2009" name="Nat. Genet.">
        <title>The genome of the cucumber, Cucumis sativus L.</title>
        <authorList>
            <person name="Huang S."/>
            <person name="Li R."/>
            <person name="Zhang Z."/>
            <person name="Li L."/>
            <person name="Gu X."/>
            <person name="Fan W."/>
            <person name="Lucas W.J."/>
            <person name="Wang X."/>
            <person name="Xie B."/>
            <person name="Ni P."/>
            <person name="Ren Y."/>
            <person name="Zhu H."/>
            <person name="Li J."/>
            <person name="Lin K."/>
            <person name="Jin W."/>
            <person name="Fei Z."/>
            <person name="Li G."/>
            <person name="Staub J."/>
            <person name="Kilian A."/>
            <person name="van der Vossen E.A."/>
            <person name="Wu Y."/>
            <person name="Guo J."/>
            <person name="He J."/>
            <person name="Jia Z."/>
            <person name="Ren Y."/>
            <person name="Tian G."/>
            <person name="Lu Y."/>
            <person name="Ruan J."/>
            <person name="Qian W."/>
            <person name="Wang M."/>
            <person name="Huang Q."/>
            <person name="Li B."/>
            <person name="Xuan Z."/>
            <person name="Cao J."/>
            <person name="Asan"/>
            <person name="Wu Z."/>
            <person name="Zhang J."/>
            <person name="Cai Q."/>
            <person name="Bai Y."/>
            <person name="Zhao B."/>
            <person name="Han Y."/>
            <person name="Li Y."/>
            <person name="Li X."/>
            <person name="Wang S."/>
            <person name="Shi Q."/>
            <person name="Liu S."/>
            <person name="Cho W.K."/>
            <person name="Kim J.Y."/>
            <person name="Xu Y."/>
            <person name="Heller-Uszynska K."/>
            <person name="Miao H."/>
            <person name="Cheng Z."/>
            <person name="Zhang S."/>
            <person name="Wu J."/>
            <person name="Yang Y."/>
            <person name="Kang H."/>
            <person name="Li M."/>
            <person name="Liang H."/>
            <person name="Ren X."/>
            <person name="Shi Z."/>
            <person name="Wen M."/>
            <person name="Jian M."/>
            <person name="Yang H."/>
            <person name="Zhang G."/>
            <person name="Yang Z."/>
            <person name="Chen R."/>
            <person name="Liu S."/>
            <person name="Li J."/>
            <person name="Ma L."/>
            <person name="Liu H."/>
            <person name="Zhou Y."/>
            <person name="Zhao J."/>
            <person name="Fang X."/>
            <person name="Li G."/>
            <person name="Fang L."/>
            <person name="Li Y."/>
            <person name="Liu D."/>
            <person name="Zheng H."/>
            <person name="Zhang Y."/>
            <person name="Qin N."/>
            <person name="Li Z."/>
            <person name="Yang G."/>
            <person name="Yang S."/>
            <person name="Bolund L."/>
            <person name="Kristiansen K."/>
            <person name="Zheng H."/>
            <person name="Li S."/>
            <person name="Zhang X."/>
            <person name="Yang H."/>
            <person name="Wang J."/>
            <person name="Sun R."/>
            <person name="Zhang B."/>
            <person name="Jiang S."/>
            <person name="Wang J."/>
            <person name="Du Y."/>
            <person name="Li S."/>
        </authorList>
    </citation>
    <scope>NUCLEOTIDE SEQUENCE [LARGE SCALE GENOMIC DNA]</scope>
    <source>
        <strain evidence="26">cv. 9930</strain>
    </source>
</reference>
<dbReference type="Gramene" id="KGN65222">
    <property type="protein sequence ID" value="KGN65222"/>
    <property type="gene ID" value="Csa_1G267180"/>
</dbReference>
<keyword evidence="10" id="KW-0347">Helicase</keyword>
<dbReference type="InterPro" id="IPR005034">
    <property type="entry name" value="Dicer_dimerisation"/>
</dbReference>
<dbReference type="InterPro" id="IPR036389">
    <property type="entry name" value="RNase_III_sf"/>
</dbReference>
<name>A0A0A0LWK5_CUCSA</name>
<dbReference type="OMA" id="YHVNRMC"/>
<evidence type="ECO:0000256" key="6">
    <source>
        <dbReference type="ARBA" id="ARBA00022737"/>
    </source>
</evidence>
<proteinExistence type="inferred from homology"/>
<dbReference type="STRING" id="3659.A0A0A0LWK5"/>
<dbReference type="GO" id="GO:0004386">
    <property type="term" value="F:helicase activity"/>
    <property type="evidence" value="ECO:0007669"/>
    <property type="project" value="UniProtKB-KW"/>
</dbReference>
<dbReference type="PANTHER" id="PTHR14950">
    <property type="entry name" value="DICER-RELATED"/>
    <property type="match status" value="1"/>
</dbReference>
<dbReference type="eggNOG" id="KOG0701">
    <property type="taxonomic scope" value="Eukaryota"/>
</dbReference>
<dbReference type="SUPFAM" id="SSF52540">
    <property type="entry name" value="P-loop containing nucleoside triphosphate hydrolases"/>
    <property type="match status" value="1"/>
</dbReference>
<feature type="domain" description="DRBM" evidence="19">
    <location>
        <begin position="1567"/>
        <end position="1643"/>
    </location>
</feature>
<dbReference type="PROSITE" id="PS50142">
    <property type="entry name" value="RNASE_3_2"/>
    <property type="match status" value="2"/>
</dbReference>
<evidence type="ECO:0000259" key="20">
    <source>
        <dbReference type="PROSITE" id="PS50142"/>
    </source>
</evidence>
<dbReference type="Gene3D" id="1.10.1520.10">
    <property type="entry name" value="Ribonuclease III domain"/>
    <property type="match status" value="2"/>
</dbReference>
<dbReference type="FunFam" id="3.40.50.300:FF:000628">
    <property type="entry name" value="Endoribonuclease Dicer"/>
    <property type="match status" value="1"/>
</dbReference>
<keyword evidence="7" id="KW-0547">Nucleotide-binding</keyword>
<evidence type="ECO:0000313" key="25">
    <source>
        <dbReference type="EMBL" id="KGN65222.1"/>
    </source>
</evidence>
<dbReference type="InterPro" id="IPR014720">
    <property type="entry name" value="dsRBD_dom"/>
</dbReference>
<dbReference type="CDD" id="cd18034">
    <property type="entry name" value="DEXHc_dicer"/>
    <property type="match status" value="1"/>
</dbReference>
<dbReference type="PANTHER" id="PTHR14950:SF15">
    <property type="entry name" value="DICER-LIKE PROTEIN 4"/>
    <property type="match status" value="1"/>
</dbReference>
<dbReference type="Pfam" id="PF14709">
    <property type="entry name" value="DND1_DSRM"/>
    <property type="match status" value="1"/>
</dbReference>
<keyword evidence="8" id="KW-0255">Endonuclease</keyword>
<feature type="domain" description="Helicase C-terminal" evidence="23">
    <location>
        <begin position="404"/>
        <end position="574"/>
    </location>
</feature>
<feature type="compositionally biased region" description="Polar residues" evidence="18">
    <location>
        <begin position="1554"/>
        <end position="1566"/>
    </location>
</feature>
<evidence type="ECO:0000256" key="8">
    <source>
        <dbReference type="ARBA" id="ARBA00022759"/>
    </source>
</evidence>
<dbReference type="Gene3D" id="3.40.50.300">
    <property type="entry name" value="P-loop containing nucleotide triphosphate hydrolases"/>
    <property type="match status" value="2"/>
</dbReference>
<keyword evidence="15" id="KW-0539">Nucleus</keyword>
<dbReference type="PROSITE" id="PS50821">
    <property type="entry name" value="PAZ"/>
    <property type="match status" value="1"/>
</dbReference>
<dbReference type="SMART" id="SM00487">
    <property type="entry name" value="DEXDc"/>
    <property type="match status" value="1"/>
</dbReference>
<evidence type="ECO:0000256" key="3">
    <source>
        <dbReference type="ARBA" id="ARBA00004123"/>
    </source>
</evidence>
<dbReference type="FunFam" id="3.30.160.380:FF:000001">
    <property type="entry name" value="Endoribonuclease dicer-like 1"/>
    <property type="match status" value="1"/>
</dbReference>
<sequence length="1657" mass="187514">MMPDGETNPTTEVSDNFRPTSFVPVERLMGPSLMNDQDAGSSTRTSEKDPRRIARKYQLELCKKALEENIIVYLGTGCGKTHIAILLIYELSHLIRSSQNGICVFLAPTVALVQQQAKVIEDSLDFKVRVYCGGSKILNSHYDWEREMEEYEVFVMTPEIFLRNLYHCYIKMDCVELLIFDECHHAQVKSDHSYAEIMRVFYKANDPKRPRIFGMTASPVVGKGACHQQNLSRSINSLEKLLDAKVYSVENREELHAFVSSPLVNIYYYGPVANGSSSSFMSYSSRLEDVKRKCIVALGQVKSEHEVLLATKKLLFRMHENILFCLESLGVWGALQACKILLSGDNSERSELIEAAERNPKNDSLSDRYLNQAAEIFASGCKKDGGISDMLNVDILEDPFFSKKLLRLIGILSSFRQQLNMKCIIFVNRIVIARSLSYILQNLNFLAYWKCDFLVGVHSKLRSMSRKTMNHILTKFRSGELNLLIATKVGEEGLDIQTCCLVIRFDLPETVSSFIQSRGRARMPQSEYAFLVDSGNEKELGLINEFRKDENRMNREIYSRSSNETFDSHEESIYRVASTGASITSGRSISLLHEYCSKLPHDDYFDPKPQFSYYDDLGGTVCHVNLPSNAPIPQIVSRSQSSKDAAKKDACLKAVEELHKLGALSDYLLPMRGRGSANEQESGLNSSDSDSSEDETSRRELHEMIFPAALKESWTGSGYLVLYCYHIKCTPDPRDRNYKEFGLFVKAPLPQEAERMGLELHLARGRSVMVNLIPSGVVELLEEEITQAESFQEMFLKVILDRLEFVQEYIPLRNNASRSVSSSYLLLPMIFHDNEGSLFIDWNVIRRCLSSKIFQNDACLIVKGTASSDTHLMLYDGHRRSSDIENSLVYVPYKGEFFFVTNIERGKNGHSQYKNSGFSSHFEHLKTKFGIHLNYPEQPLLRAKPLFLLHNWLHNRKREDSEARHLEEYFIELPPEVCQLKIIGFSKDIGSSISLLPSIMHRLENLLVAIELKCRLAAAFPAGAEVTANRILEALTTEKCQERISLERLEILGDSFLKFAVARYLFLTHDKFDEGELTRRRSYLVKNFNLLKLATRKNLQVYIRDQPFEPSQFYLLGRPCPRICNEETSKDIHSHDDATNNAKANETKCSKGHHWLQKKTISDVVEALVGAFLVDSGFKAAIAFLKWIGIQVEFEASLVTDALMASNAYVLLADSIDISALQNSLGHRFLHKGLLLQALVHPSYHKHGGGCYQRLEFLGDAVLDYLITSYLYSAYPKLKPGQLTDLRSVFVRNEAFANVAVDRFFYKFLLCDSTSLLSDIKSYVHFIKAPPFERDSLEQPRCPKALGDLVESSVGAVLVDTGFDMNCVWKIMLSFIDPIMSFSGFQLSPIRDITEFCQNCGWKLKFNSSKMEGYYSVKAEVKGGNFHATASAANRRKKDAAKIAANLILTKLKAKGFIPEVNSLEEILKSSKKMEPKLIGYDETPSITIDQVDNGHRTLNVLEFSSEHSDPRMHCVVDNSEPVRITRISKMLVSSSRTAGEQLKPAFEGHDSPTDLQSSSGRSGKTTARSRLYEVCAANHWNRPSFDCMNEEGPSHLKMFTYKVVLEIEEAPDTIFEFFGAPHLKKKAAAEHAAEAALWYLEKGGYWLGQTDTISDD</sequence>
<feature type="region of interest" description="Disordered" evidence="18">
    <location>
        <begin position="675"/>
        <end position="698"/>
    </location>
</feature>
<reference evidence="25 26" key="4">
    <citation type="journal article" date="2011" name="BMC Genomics">
        <title>RNA-Seq improves annotation of protein-coding genes in the cucumber genome.</title>
        <authorList>
            <person name="Li Z."/>
            <person name="Zhang Z."/>
            <person name="Yan P."/>
            <person name="Huang S."/>
            <person name="Fei Z."/>
            <person name="Lin K."/>
        </authorList>
    </citation>
    <scope>NUCLEOTIDE SEQUENCE [LARGE SCALE GENOMIC DNA]</scope>
    <source>
        <strain evidence="26">cv. 9930</strain>
    </source>
</reference>
<dbReference type="PROSITE" id="PS00517">
    <property type="entry name" value="RNASE_3_1"/>
    <property type="match status" value="1"/>
</dbReference>
<dbReference type="InterPro" id="IPR001650">
    <property type="entry name" value="Helicase_C-like"/>
</dbReference>
<keyword evidence="6" id="KW-0677">Repeat</keyword>
<evidence type="ECO:0000313" key="26">
    <source>
        <dbReference type="Proteomes" id="UP000029981"/>
    </source>
</evidence>
<dbReference type="EMBL" id="CM002922">
    <property type="protein sequence ID" value="KGN65222.1"/>
    <property type="molecule type" value="Genomic_DNA"/>
</dbReference>
<dbReference type="SUPFAM" id="SSF54768">
    <property type="entry name" value="dsRNA-binding domain-like"/>
    <property type="match status" value="2"/>
</dbReference>
<dbReference type="PROSITE" id="PS50137">
    <property type="entry name" value="DS_RBD"/>
    <property type="match status" value="1"/>
</dbReference>
<evidence type="ECO:0000259" key="23">
    <source>
        <dbReference type="PROSITE" id="PS51194"/>
    </source>
</evidence>
<evidence type="ECO:0000256" key="10">
    <source>
        <dbReference type="ARBA" id="ARBA00022806"/>
    </source>
</evidence>
<dbReference type="GO" id="GO:0030422">
    <property type="term" value="P:siRNA processing"/>
    <property type="evidence" value="ECO:0000318"/>
    <property type="project" value="GO_Central"/>
</dbReference>
<dbReference type="SUPFAM" id="SSF69065">
    <property type="entry name" value="RNase III domain-like"/>
    <property type="match status" value="2"/>
</dbReference>
<evidence type="ECO:0000256" key="12">
    <source>
        <dbReference type="ARBA" id="ARBA00022842"/>
    </source>
</evidence>
<dbReference type="Gene3D" id="2.170.260.10">
    <property type="entry name" value="paz domain"/>
    <property type="match status" value="1"/>
</dbReference>
<dbReference type="Pfam" id="PF03368">
    <property type="entry name" value="Dicer_dimer"/>
    <property type="match status" value="1"/>
</dbReference>
<dbReference type="Pfam" id="PF00270">
    <property type="entry name" value="DEAD"/>
    <property type="match status" value="1"/>
</dbReference>
<keyword evidence="4" id="KW-0540">Nuclease</keyword>
<accession>A0A0A0LWK5</accession>
<dbReference type="Gene3D" id="3.30.160.380">
    <property type="entry name" value="Dicer dimerisation domain"/>
    <property type="match status" value="1"/>
</dbReference>
<feature type="domain" description="Helicase ATP-binding" evidence="22">
    <location>
        <begin position="61"/>
        <end position="237"/>
    </location>
</feature>
<evidence type="ECO:0000259" key="22">
    <source>
        <dbReference type="PROSITE" id="PS51192"/>
    </source>
</evidence>
<dbReference type="GO" id="GO:0003723">
    <property type="term" value="F:RNA binding"/>
    <property type="evidence" value="ECO:0000318"/>
    <property type="project" value="GO_Central"/>
</dbReference>
<dbReference type="SMART" id="SM00490">
    <property type="entry name" value="HELICc"/>
    <property type="match status" value="1"/>
</dbReference>
<dbReference type="GO" id="GO:0005737">
    <property type="term" value="C:cytoplasm"/>
    <property type="evidence" value="ECO:0000318"/>
    <property type="project" value="GO_Central"/>
</dbReference>
<feature type="region of interest" description="Disordered" evidence="18">
    <location>
        <begin position="1536"/>
        <end position="1566"/>
    </location>
</feature>
<dbReference type="SMART" id="SM00535">
    <property type="entry name" value="RIBOc"/>
    <property type="match status" value="2"/>
</dbReference>
<evidence type="ECO:0000256" key="15">
    <source>
        <dbReference type="ARBA" id="ARBA00023242"/>
    </source>
</evidence>
<dbReference type="GO" id="GO:0046872">
    <property type="term" value="F:metal ion binding"/>
    <property type="evidence" value="ECO:0007669"/>
    <property type="project" value="UniProtKB-KW"/>
</dbReference>
<dbReference type="SMART" id="SM00358">
    <property type="entry name" value="DSRM"/>
    <property type="match status" value="3"/>
</dbReference>
<dbReference type="InterPro" id="IPR014001">
    <property type="entry name" value="Helicase_ATP-bd"/>
</dbReference>
<evidence type="ECO:0000256" key="18">
    <source>
        <dbReference type="SAM" id="MobiDB-lite"/>
    </source>
</evidence>
<comment type="subcellular location">
    <subcellularLocation>
        <location evidence="3">Nucleus</location>
    </subcellularLocation>
</comment>
<dbReference type="FunFam" id="3.40.50.300:FF:000420">
    <property type="entry name" value="Endoribonuclease dicer-like 1"/>
    <property type="match status" value="1"/>
</dbReference>
<dbReference type="GO" id="GO:0005524">
    <property type="term" value="F:ATP binding"/>
    <property type="evidence" value="ECO:0007669"/>
    <property type="project" value="UniProtKB-KW"/>
</dbReference>
<evidence type="ECO:0000256" key="1">
    <source>
        <dbReference type="ARBA" id="ARBA00001936"/>
    </source>
</evidence>
<dbReference type="PROSITE" id="PS51327">
    <property type="entry name" value="DICER_DSRBF"/>
    <property type="match status" value="1"/>
</dbReference>
<evidence type="ECO:0000256" key="4">
    <source>
        <dbReference type="ARBA" id="ARBA00022722"/>
    </source>
</evidence>
<dbReference type="PROSITE" id="PS51194">
    <property type="entry name" value="HELICASE_CTER"/>
    <property type="match status" value="1"/>
</dbReference>
<comment type="cofactor">
    <cofactor evidence="1">
        <name>Mn(2+)</name>
        <dbReference type="ChEBI" id="CHEBI:29035"/>
    </cofactor>
</comment>
<keyword evidence="5" id="KW-0479">Metal-binding</keyword>
<feature type="domain" description="PAZ" evidence="21">
    <location>
        <begin position="868"/>
        <end position="982"/>
    </location>
</feature>
<evidence type="ECO:0000256" key="16">
    <source>
        <dbReference type="ARBA" id="ARBA00035116"/>
    </source>
</evidence>
<gene>
    <name evidence="25" type="ORF">Csa_1G267180</name>
</gene>
<dbReference type="Pfam" id="PF00271">
    <property type="entry name" value="Helicase_C"/>
    <property type="match status" value="1"/>
</dbReference>
<dbReference type="InterPro" id="IPR000999">
    <property type="entry name" value="RNase_III_dom"/>
</dbReference>
<dbReference type="Proteomes" id="UP000029981">
    <property type="component" value="Chromosome 1"/>
</dbReference>
<evidence type="ECO:0000256" key="13">
    <source>
        <dbReference type="ARBA" id="ARBA00022884"/>
    </source>
</evidence>
<comment type="cofactor">
    <cofactor evidence="2">
        <name>Mg(2+)</name>
        <dbReference type="ChEBI" id="CHEBI:18420"/>
    </cofactor>
</comment>
<evidence type="ECO:0000259" key="21">
    <source>
        <dbReference type="PROSITE" id="PS50821"/>
    </source>
</evidence>
<evidence type="ECO:0000256" key="7">
    <source>
        <dbReference type="ARBA" id="ARBA00022741"/>
    </source>
</evidence>
<feature type="compositionally biased region" description="Polar residues" evidence="18">
    <location>
        <begin position="34"/>
        <end position="44"/>
    </location>
</feature>